<evidence type="ECO:0000256" key="6">
    <source>
        <dbReference type="HAMAP-Rule" id="MF_03123"/>
    </source>
</evidence>
<dbReference type="PROSITE" id="PS51918">
    <property type="entry name" value="RADICAL_SAM"/>
    <property type="match status" value="1"/>
</dbReference>
<keyword evidence="10" id="KW-1185">Reference proteome</keyword>
<dbReference type="Gene3D" id="3.20.20.70">
    <property type="entry name" value="Aldolase class I"/>
    <property type="match status" value="1"/>
</dbReference>
<comment type="function">
    <text evidence="6">Catalyzes the radical-mediated insertion of two sulfur atoms into the C-6 and C-8 positions of the octanoyl moiety bound to the lipoyl domains of lipoate-dependent enzymes, thereby converting the octanoylated domains into lipoylated derivatives.</text>
</comment>
<feature type="compositionally biased region" description="Polar residues" evidence="7">
    <location>
        <begin position="54"/>
        <end position="72"/>
    </location>
</feature>
<feature type="binding site" evidence="6">
    <location>
        <position position="158"/>
    </location>
    <ligand>
        <name>[4Fe-4S] cluster</name>
        <dbReference type="ChEBI" id="CHEBI:49883"/>
        <label>2</label>
        <note>4Fe-4S-S-AdoMet</note>
    </ligand>
</feature>
<dbReference type="OrthoDB" id="3231at2759"/>
<feature type="binding site" evidence="6">
    <location>
        <position position="128"/>
    </location>
    <ligand>
        <name>[4Fe-4S] cluster</name>
        <dbReference type="ChEBI" id="CHEBI:49883"/>
        <label>1</label>
    </ligand>
</feature>
<protein>
    <recommendedName>
        <fullName evidence="6">Lipoyl synthase, mitochondrial</fullName>
        <ecNumber evidence="6">2.8.1.8</ecNumber>
    </recommendedName>
    <alternativeName>
        <fullName evidence="6">Lipoate synthase</fullName>
        <shortName evidence="6">LS</shortName>
        <shortName evidence="6">Lip-syn</shortName>
    </alternativeName>
    <alternativeName>
        <fullName evidence="6">Lipoic acid synthase</fullName>
    </alternativeName>
</protein>
<dbReference type="InterPro" id="IPR003698">
    <property type="entry name" value="Lipoyl_synth"/>
</dbReference>
<feature type="binding site" evidence="6">
    <location>
        <position position="161"/>
    </location>
    <ligand>
        <name>[4Fe-4S] cluster</name>
        <dbReference type="ChEBI" id="CHEBI:49883"/>
        <label>2</label>
        <note>4Fe-4S-S-AdoMet</note>
    </ligand>
</feature>
<evidence type="ECO:0000256" key="2">
    <source>
        <dbReference type="ARBA" id="ARBA00022691"/>
    </source>
</evidence>
<dbReference type="GO" id="GO:0046872">
    <property type="term" value="F:metal ion binding"/>
    <property type="evidence" value="ECO:0007669"/>
    <property type="project" value="UniProtKB-KW"/>
</dbReference>
<comment type="cofactor">
    <cofactor evidence="6">
        <name>[4Fe-4S] cluster</name>
        <dbReference type="ChEBI" id="CHEBI:49883"/>
    </cofactor>
    <text evidence="6">Binds 2 [4Fe-4S] clusters per subunit. One cluster is coordinated with 3 cysteines and an exchangeable S-adenosyl-L-methionine.</text>
</comment>
<keyword evidence="3 6" id="KW-0479">Metal-binding</keyword>
<organism evidence="9 10">
    <name type="scientific">Morella rubra</name>
    <name type="common">Chinese bayberry</name>
    <dbReference type="NCBI Taxonomy" id="262757"/>
    <lineage>
        <taxon>Eukaryota</taxon>
        <taxon>Viridiplantae</taxon>
        <taxon>Streptophyta</taxon>
        <taxon>Embryophyta</taxon>
        <taxon>Tracheophyta</taxon>
        <taxon>Spermatophyta</taxon>
        <taxon>Magnoliopsida</taxon>
        <taxon>eudicotyledons</taxon>
        <taxon>Gunneridae</taxon>
        <taxon>Pentapetalae</taxon>
        <taxon>rosids</taxon>
        <taxon>fabids</taxon>
        <taxon>Fagales</taxon>
        <taxon>Myricaceae</taxon>
        <taxon>Morella</taxon>
    </lineage>
</organism>
<name>A0A6A1WDF1_9ROSI</name>
<dbReference type="NCBIfam" id="NF004019">
    <property type="entry name" value="PRK05481.1"/>
    <property type="match status" value="1"/>
</dbReference>
<keyword evidence="5 6" id="KW-0411">Iron-sulfur</keyword>
<evidence type="ECO:0000256" key="1">
    <source>
        <dbReference type="ARBA" id="ARBA00022485"/>
    </source>
</evidence>
<dbReference type="InterPro" id="IPR031691">
    <property type="entry name" value="LIAS_N"/>
</dbReference>
<sequence>MGKMIQQSISNPCPVSAPFRRLPHPRISPPSIFFHNHLPRGYGRMRVRCNAVDSSNIDTKPLQSPSDSSAEKSSGPYPGGIGPYTGRDPNVKKPEWLRQRAPQGERYEQVKDSLSRLNLNTVCEEAQCPNIGECWNGGGDGVATATIMVLGDTCTRGCRFCAVKTSRNPAPPDPLEPQNTANAIASWGVDYIVLTSVDRDDLPDGGSGHFAQTVKAMKELKPEIMVECLTSDFRGDLKAVETLVHSGLDVFAHNIETVKRLQRIVRDPRAGTVCYCLLSDECIFWIEILHSVKICQEILVPNPFPPVVCLGSDSSSRRGHLCKFENLDALLTHYAPNHPIIDELPDVCKNFNMHLWPSLLISECITGRSLGVGVEGSAAYEQSLSVLKHAKVSKEGMITKSSIMLGLGESDDELKETMADLRAIGVDILTLGQYLQIVIICTIVALISSGVAKVDEVEVLVAPPTPLHLTVKEYVSPEKFAFWKEYGESIGFRYVASGPLVRSSYRAGELFVKTMVREKAHNAAGVF</sequence>
<dbReference type="AlphaFoldDB" id="A0A6A1WDF1"/>
<dbReference type="Pfam" id="PF16881">
    <property type="entry name" value="LIAS_N"/>
    <property type="match status" value="1"/>
</dbReference>
<evidence type="ECO:0000256" key="5">
    <source>
        <dbReference type="ARBA" id="ARBA00023014"/>
    </source>
</evidence>
<evidence type="ECO:0000313" key="9">
    <source>
        <dbReference type="EMBL" id="KAB1223309.1"/>
    </source>
</evidence>
<evidence type="ECO:0000313" key="10">
    <source>
        <dbReference type="Proteomes" id="UP000516437"/>
    </source>
</evidence>
<evidence type="ECO:0000259" key="8">
    <source>
        <dbReference type="PROSITE" id="PS51918"/>
    </source>
</evidence>
<dbReference type="SUPFAM" id="SSF102114">
    <property type="entry name" value="Radical SAM enzymes"/>
    <property type="match status" value="2"/>
</dbReference>
<dbReference type="SFLD" id="SFLDS00029">
    <property type="entry name" value="Radical_SAM"/>
    <property type="match status" value="1"/>
</dbReference>
<dbReference type="InterPro" id="IPR013785">
    <property type="entry name" value="Aldolase_TIM"/>
</dbReference>
<feature type="binding site" evidence="6">
    <location>
        <position position="504"/>
    </location>
    <ligand>
        <name>[4Fe-4S] cluster</name>
        <dbReference type="ChEBI" id="CHEBI:49883"/>
        <label>1</label>
    </ligand>
</feature>
<feature type="region of interest" description="Disordered" evidence="7">
    <location>
        <begin position="54"/>
        <end position="92"/>
    </location>
</feature>
<dbReference type="PANTHER" id="PTHR10949:SF38">
    <property type="entry name" value="LIPOYL SYNTHASE, CHLOROPLASTIC"/>
    <property type="match status" value="1"/>
</dbReference>
<keyword evidence="2 6" id="KW-0949">S-adenosyl-L-methionine</keyword>
<dbReference type="EC" id="2.8.1.8" evidence="6"/>
<dbReference type="PANTHER" id="PTHR10949">
    <property type="entry name" value="LIPOYL SYNTHASE"/>
    <property type="match status" value="1"/>
</dbReference>
<dbReference type="GO" id="GO:0051539">
    <property type="term" value="F:4 iron, 4 sulfur cluster binding"/>
    <property type="evidence" value="ECO:0007669"/>
    <property type="project" value="UniProtKB-UniRule"/>
</dbReference>
<feature type="binding site" evidence="6">
    <location>
        <position position="154"/>
    </location>
    <ligand>
        <name>[4Fe-4S] cluster</name>
        <dbReference type="ChEBI" id="CHEBI:49883"/>
        <label>2</label>
        <note>4Fe-4S-S-AdoMet</note>
    </ligand>
</feature>
<comment type="caution">
    <text evidence="9">The sequence shown here is derived from an EMBL/GenBank/DDBJ whole genome shotgun (WGS) entry which is preliminary data.</text>
</comment>
<dbReference type="GO" id="GO:0005739">
    <property type="term" value="C:mitochondrion"/>
    <property type="evidence" value="ECO:0007669"/>
    <property type="project" value="UniProtKB-SubCell"/>
</dbReference>
<dbReference type="Pfam" id="PF04055">
    <property type="entry name" value="Radical_SAM"/>
    <property type="match status" value="1"/>
</dbReference>
<keyword evidence="1 6" id="KW-0004">4Fe-4S</keyword>
<evidence type="ECO:0000256" key="3">
    <source>
        <dbReference type="ARBA" id="ARBA00022723"/>
    </source>
</evidence>
<dbReference type="Proteomes" id="UP000516437">
    <property type="component" value="Chromosome 2"/>
</dbReference>
<feature type="domain" description="Radical SAM core" evidence="8">
    <location>
        <begin position="137"/>
        <end position="493"/>
    </location>
</feature>
<accession>A0A6A1WDF1</accession>
<dbReference type="UniPathway" id="UPA00538">
    <property type="reaction ID" value="UER00593"/>
</dbReference>
<dbReference type="GO" id="GO:0016992">
    <property type="term" value="F:lipoate synthase activity"/>
    <property type="evidence" value="ECO:0007669"/>
    <property type="project" value="UniProtKB-UniRule"/>
</dbReference>
<feature type="binding site" evidence="6">
    <location>
        <position position="134"/>
    </location>
    <ligand>
        <name>[4Fe-4S] cluster</name>
        <dbReference type="ChEBI" id="CHEBI:49883"/>
        <label>1</label>
    </ligand>
</feature>
<dbReference type="EMBL" id="RXIC02000020">
    <property type="protein sequence ID" value="KAB1223309.1"/>
    <property type="molecule type" value="Genomic_DNA"/>
</dbReference>
<proteinExistence type="inferred from homology"/>
<comment type="pathway">
    <text evidence="6">Protein modification; protein lipoylation via endogenous pathway; protein N(6)-(lipoyl)lysine from octanoyl-[acyl-carrier-protein]: step 2/2.</text>
</comment>
<keyword evidence="6" id="KW-0808">Transferase</keyword>
<keyword evidence="4 6" id="KW-0408">Iron</keyword>
<dbReference type="InterPro" id="IPR058240">
    <property type="entry name" value="rSAM_sf"/>
</dbReference>
<feature type="binding site" evidence="6">
    <location>
        <position position="123"/>
    </location>
    <ligand>
        <name>[4Fe-4S] cluster</name>
        <dbReference type="ChEBI" id="CHEBI:49883"/>
        <label>1</label>
    </ligand>
</feature>
<comment type="subcellular location">
    <subcellularLocation>
        <location evidence="6">Mitochondrion</location>
    </subcellularLocation>
</comment>
<comment type="similarity">
    <text evidence="6">Belongs to the radical SAM superfamily. Lipoyl synthase family.</text>
</comment>
<comment type="catalytic activity">
    <reaction evidence="6">
        <text>[[Fe-S] cluster scaffold protein carrying a second [4Fe-4S](2+) cluster] + N(6)-octanoyl-L-lysyl-[protein] + 2 oxidized [2Fe-2S]-[ferredoxin] + 2 S-adenosyl-L-methionine + 4 H(+) = [[Fe-S] cluster scaffold protein] + N(6)-[(R)-dihydrolipoyl]-L-lysyl-[protein] + 4 Fe(3+) + 2 hydrogen sulfide + 2 5'-deoxyadenosine + 2 L-methionine + 2 reduced [2Fe-2S]-[ferredoxin]</text>
        <dbReference type="Rhea" id="RHEA:16585"/>
        <dbReference type="Rhea" id="RHEA-COMP:9928"/>
        <dbReference type="Rhea" id="RHEA-COMP:10000"/>
        <dbReference type="Rhea" id="RHEA-COMP:10001"/>
        <dbReference type="Rhea" id="RHEA-COMP:10475"/>
        <dbReference type="Rhea" id="RHEA-COMP:14568"/>
        <dbReference type="Rhea" id="RHEA-COMP:14569"/>
        <dbReference type="ChEBI" id="CHEBI:15378"/>
        <dbReference type="ChEBI" id="CHEBI:17319"/>
        <dbReference type="ChEBI" id="CHEBI:29034"/>
        <dbReference type="ChEBI" id="CHEBI:29919"/>
        <dbReference type="ChEBI" id="CHEBI:33722"/>
        <dbReference type="ChEBI" id="CHEBI:33737"/>
        <dbReference type="ChEBI" id="CHEBI:33738"/>
        <dbReference type="ChEBI" id="CHEBI:57844"/>
        <dbReference type="ChEBI" id="CHEBI:59789"/>
        <dbReference type="ChEBI" id="CHEBI:78809"/>
        <dbReference type="ChEBI" id="CHEBI:83100"/>
        <dbReference type="EC" id="2.8.1.8"/>
    </reaction>
</comment>
<evidence type="ECO:0000256" key="7">
    <source>
        <dbReference type="SAM" id="MobiDB-lite"/>
    </source>
</evidence>
<reference evidence="9 10" key="1">
    <citation type="journal article" date="2019" name="Plant Biotechnol. J.">
        <title>The red bayberry genome and genetic basis of sex determination.</title>
        <authorList>
            <person name="Jia H.M."/>
            <person name="Jia H.J."/>
            <person name="Cai Q.L."/>
            <person name="Wang Y."/>
            <person name="Zhao H.B."/>
            <person name="Yang W.F."/>
            <person name="Wang G.Y."/>
            <person name="Li Y.H."/>
            <person name="Zhan D.L."/>
            <person name="Shen Y.T."/>
            <person name="Niu Q.F."/>
            <person name="Chang L."/>
            <person name="Qiu J."/>
            <person name="Zhao L."/>
            <person name="Xie H.B."/>
            <person name="Fu W.Y."/>
            <person name="Jin J."/>
            <person name="Li X.W."/>
            <person name="Jiao Y."/>
            <person name="Zhou C.C."/>
            <person name="Tu T."/>
            <person name="Chai C.Y."/>
            <person name="Gao J.L."/>
            <person name="Fan L.J."/>
            <person name="van de Weg E."/>
            <person name="Wang J.Y."/>
            <person name="Gao Z.S."/>
        </authorList>
    </citation>
    <scope>NUCLEOTIDE SEQUENCE [LARGE SCALE GENOMIC DNA]</scope>
    <source>
        <tissue evidence="9">Leaves</tissue>
    </source>
</reference>
<dbReference type="GO" id="GO:0009249">
    <property type="term" value="P:protein lipoylation"/>
    <property type="evidence" value="ECO:0007669"/>
    <property type="project" value="UniProtKB-UniRule"/>
</dbReference>
<keyword evidence="6" id="KW-0496">Mitochondrion</keyword>
<evidence type="ECO:0000256" key="4">
    <source>
        <dbReference type="ARBA" id="ARBA00023004"/>
    </source>
</evidence>
<gene>
    <name evidence="9" type="ORF">CJ030_MR2G024667</name>
</gene>
<dbReference type="HAMAP" id="MF_00206">
    <property type="entry name" value="Lipoyl_synth"/>
    <property type="match status" value="1"/>
</dbReference>
<dbReference type="InterPro" id="IPR007197">
    <property type="entry name" value="rSAM"/>
</dbReference>